<organism evidence="2 3">
    <name type="scientific">Cymbomonas tetramitiformis</name>
    <dbReference type="NCBI Taxonomy" id="36881"/>
    <lineage>
        <taxon>Eukaryota</taxon>
        <taxon>Viridiplantae</taxon>
        <taxon>Chlorophyta</taxon>
        <taxon>Pyramimonadophyceae</taxon>
        <taxon>Pyramimonadales</taxon>
        <taxon>Pyramimonadaceae</taxon>
        <taxon>Cymbomonas</taxon>
    </lineage>
</organism>
<sequence length="133" mass="14785">MVRPEGMERRCSIRKRLLNIKTTPGTSSPSRHAGGSFLSQEDHCWGVSRRVELGTVEGLKQLLGRIMSGNWHERHLTRLSKQCSKQKEKSRSFALEEGVPAMRKEMREEGVKCRDEAFTGEGSQSVGLGTGAA</sequence>
<dbReference type="Proteomes" id="UP001190700">
    <property type="component" value="Unassembled WGS sequence"/>
</dbReference>
<accession>A0AAE0F0Q9</accession>
<dbReference type="AlphaFoldDB" id="A0AAE0F0Q9"/>
<evidence type="ECO:0000313" key="2">
    <source>
        <dbReference type="EMBL" id="KAK3247806.1"/>
    </source>
</evidence>
<name>A0AAE0F0Q9_9CHLO</name>
<evidence type="ECO:0000313" key="3">
    <source>
        <dbReference type="Proteomes" id="UP001190700"/>
    </source>
</evidence>
<evidence type="ECO:0000256" key="1">
    <source>
        <dbReference type="SAM" id="MobiDB-lite"/>
    </source>
</evidence>
<feature type="region of interest" description="Disordered" evidence="1">
    <location>
        <begin position="106"/>
        <end position="133"/>
    </location>
</feature>
<gene>
    <name evidence="2" type="ORF">CYMTET_42706</name>
</gene>
<proteinExistence type="predicted"/>
<keyword evidence="3" id="KW-1185">Reference proteome</keyword>
<reference evidence="2 3" key="1">
    <citation type="journal article" date="2015" name="Genome Biol. Evol.">
        <title>Comparative Genomics of a Bacterivorous Green Alga Reveals Evolutionary Causalities and Consequences of Phago-Mixotrophic Mode of Nutrition.</title>
        <authorList>
            <person name="Burns J.A."/>
            <person name="Paasch A."/>
            <person name="Narechania A."/>
            <person name="Kim E."/>
        </authorList>
    </citation>
    <scope>NUCLEOTIDE SEQUENCE [LARGE SCALE GENOMIC DNA]</scope>
    <source>
        <strain evidence="2 3">PLY_AMNH</strain>
    </source>
</reference>
<protein>
    <submittedName>
        <fullName evidence="2">Uncharacterized protein</fullName>
    </submittedName>
</protein>
<dbReference type="EMBL" id="LGRX02028653">
    <property type="protein sequence ID" value="KAK3247806.1"/>
    <property type="molecule type" value="Genomic_DNA"/>
</dbReference>
<comment type="caution">
    <text evidence="2">The sequence shown here is derived from an EMBL/GenBank/DDBJ whole genome shotgun (WGS) entry which is preliminary data.</text>
</comment>
<feature type="compositionally biased region" description="Basic and acidic residues" evidence="1">
    <location>
        <begin position="106"/>
        <end position="117"/>
    </location>
</feature>